<dbReference type="Pfam" id="PF09862">
    <property type="entry name" value="DUF2089"/>
    <property type="match status" value="1"/>
</dbReference>
<evidence type="ECO:0000313" key="3">
    <source>
        <dbReference type="Proteomes" id="UP000321659"/>
    </source>
</evidence>
<sequence>MLSLCLNNKKVGIIINTWYENMTDEDMNFIKRFTLSSGSLKQVAKEYSVSYPTVRNRLNEVITKIGIIDKKDSEPFIVNLMRLVTDDQISYSAAKKIIEFHEGEKND</sequence>
<proteinExistence type="predicted"/>
<dbReference type="InterPro" id="IPR018658">
    <property type="entry name" value="DUF2089"/>
</dbReference>
<dbReference type="AlphaFoldDB" id="A0A5C6M780"/>
<name>A0A5C6M780_9LACO</name>
<gene>
    <name evidence="2" type="ORF">LABALGLTS371_11980</name>
</gene>
<reference evidence="2 3" key="1">
    <citation type="submission" date="2019-04" db="EMBL/GenBank/DDBJ databases">
        <title>In vitro growth and metabolic characteristics of meat-borne Lactobacillus algidus strains.</title>
        <authorList>
            <person name="Sade E."/>
            <person name="Per J."/>
            <person name="Tytti H."/>
            <person name="Johanna B.K."/>
        </authorList>
    </citation>
    <scope>NUCLEOTIDE SEQUENCE [LARGE SCALE GENOMIC DNA]</scope>
    <source>
        <strain evidence="2 3">LTS37-1</strain>
    </source>
</reference>
<accession>A0A5C6M780</accession>
<protein>
    <recommendedName>
        <fullName evidence="1">DUF2089 domain-containing protein</fullName>
    </recommendedName>
</protein>
<evidence type="ECO:0000313" key="2">
    <source>
        <dbReference type="EMBL" id="TWW10700.1"/>
    </source>
</evidence>
<evidence type="ECO:0000259" key="1">
    <source>
        <dbReference type="Pfam" id="PF09862"/>
    </source>
</evidence>
<dbReference type="EMBL" id="SRRQ01000009">
    <property type="protein sequence ID" value="TWW10700.1"/>
    <property type="molecule type" value="Genomic_DNA"/>
</dbReference>
<feature type="domain" description="DUF2089" evidence="1">
    <location>
        <begin position="23"/>
        <end position="67"/>
    </location>
</feature>
<comment type="caution">
    <text evidence="2">The sequence shown here is derived from an EMBL/GenBank/DDBJ whole genome shotgun (WGS) entry which is preliminary data.</text>
</comment>
<dbReference type="Proteomes" id="UP000321659">
    <property type="component" value="Unassembled WGS sequence"/>
</dbReference>
<dbReference type="RefSeq" id="WP_146302943.1">
    <property type="nucleotide sequence ID" value="NZ_JANXKU010000008.1"/>
</dbReference>
<organism evidence="2 3">
    <name type="scientific">Dellaglioa algida</name>
    <dbReference type="NCBI Taxonomy" id="105612"/>
    <lineage>
        <taxon>Bacteria</taxon>
        <taxon>Bacillati</taxon>
        <taxon>Bacillota</taxon>
        <taxon>Bacilli</taxon>
        <taxon>Lactobacillales</taxon>
        <taxon>Lactobacillaceae</taxon>
        <taxon>Dellaglioa</taxon>
    </lineage>
</organism>